<dbReference type="GO" id="GO:0043328">
    <property type="term" value="P:protein transport to vacuole involved in ubiquitin-dependent protein catabolic process via the multivesicular body sorting pathway"/>
    <property type="evidence" value="ECO:0007669"/>
    <property type="project" value="UniProtKB-UniRule"/>
</dbReference>
<dbReference type="AlphaFoldDB" id="A0A8S0S9Y4"/>
<keyword evidence="1" id="KW-0813">Transport</keyword>
<keyword evidence="1" id="KW-0967">Endosome</keyword>
<dbReference type="InterPro" id="IPR040608">
    <property type="entry name" value="Snf8/Vps36"/>
</dbReference>
<proteinExistence type="inferred from homology"/>
<comment type="subcellular location">
    <subcellularLocation>
        <location evidence="1">Cytoplasm</location>
    </subcellularLocation>
    <subcellularLocation>
        <location evidence="1">Endosome</location>
    </subcellularLocation>
</comment>
<comment type="similarity">
    <text evidence="1">Belongs to the VPS36 family.</text>
</comment>
<dbReference type="Gramene" id="OE9A075130T1">
    <property type="protein sequence ID" value="OE9A075130C1"/>
    <property type="gene ID" value="OE9A075130"/>
</dbReference>
<sequence>MLRKFDSGVMVIQNKTHSDDEVFSRIKSFVSKPNALRIGISASNAEMTLGFALTVAKEYLLAAEGKGLLCRDVSPDGFCFYINLFPENNLDGRYL</sequence>
<dbReference type="GO" id="GO:0043130">
    <property type="term" value="F:ubiquitin binding"/>
    <property type="evidence" value="ECO:0007669"/>
    <property type="project" value="UniProtKB-UniRule"/>
</dbReference>
<name>A0A8S0S9Y4_OLEEU</name>
<evidence type="ECO:0000313" key="3">
    <source>
        <dbReference type="Proteomes" id="UP000594638"/>
    </source>
</evidence>
<dbReference type="Pfam" id="PF04157">
    <property type="entry name" value="EAP30"/>
    <property type="match status" value="1"/>
</dbReference>
<dbReference type="InterPro" id="IPR036390">
    <property type="entry name" value="WH_DNA-bd_sf"/>
</dbReference>
<dbReference type="InterPro" id="IPR037855">
    <property type="entry name" value="Vps36"/>
</dbReference>
<evidence type="ECO:0000256" key="1">
    <source>
        <dbReference type="RuleBase" id="RU367095"/>
    </source>
</evidence>
<dbReference type="OrthoDB" id="271448at2759"/>
<dbReference type="SUPFAM" id="SSF46785">
    <property type="entry name" value="Winged helix' DNA-binding domain"/>
    <property type="match status" value="1"/>
</dbReference>
<dbReference type="EMBL" id="CACTIH010003998">
    <property type="protein sequence ID" value="CAA2988494.1"/>
    <property type="molecule type" value="Genomic_DNA"/>
</dbReference>
<keyword evidence="1" id="KW-0963">Cytoplasm</keyword>
<dbReference type="Gene3D" id="1.10.10.10">
    <property type="entry name" value="Winged helix-like DNA-binding domain superfamily/Winged helix DNA-binding domain"/>
    <property type="match status" value="1"/>
</dbReference>
<dbReference type="PANTHER" id="PTHR13128">
    <property type="entry name" value="VACUOLAR PROTEIN-SORTING-ASSOCIATED PROTEIN 36"/>
    <property type="match status" value="1"/>
</dbReference>
<dbReference type="FunFam" id="1.10.10.10:FF:000368">
    <property type="entry name" value="vacuolar protein sorting-associated protein 36-like"/>
    <property type="match status" value="1"/>
</dbReference>
<dbReference type="InterPro" id="IPR036388">
    <property type="entry name" value="WH-like_DNA-bd_sf"/>
</dbReference>
<accession>A0A8S0S9Y4</accession>
<dbReference type="GO" id="GO:0032266">
    <property type="term" value="F:phosphatidylinositol-3-phosphate binding"/>
    <property type="evidence" value="ECO:0007669"/>
    <property type="project" value="UniProtKB-UniRule"/>
</dbReference>
<comment type="function">
    <text evidence="1">Component of the ESCRT-II complex (endosomal sorting complex required for transport II), which is required for multivesicular body (MVB) formation and sorting of endosomal cargo proteins into MVBs.</text>
</comment>
<dbReference type="Proteomes" id="UP000594638">
    <property type="component" value="Unassembled WGS sequence"/>
</dbReference>
<organism evidence="2 3">
    <name type="scientific">Olea europaea subsp. europaea</name>
    <dbReference type="NCBI Taxonomy" id="158383"/>
    <lineage>
        <taxon>Eukaryota</taxon>
        <taxon>Viridiplantae</taxon>
        <taxon>Streptophyta</taxon>
        <taxon>Embryophyta</taxon>
        <taxon>Tracheophyta</taxon>
        <taxon>Spermatophyta</taxon>
        <taxon>Magnoliopsida</taxon>
        <taxon>eudicotyledons</taxon>
        <taxon>Gunneridae</taxon>
        <taxon>Pentapetalae</taxon>
        <taxon>asterids</taxon>
        <taxon>lamiids</taxon>
        <taxon>Lamiales</taxon>
        <taxon>Oleaceae</taxon>
        <taxon>Oleeae</taxon>
        <taxon>Olea</taxon>
    </lineage>
</organism>
<reference evidence="2 3" key="1">
    <citation type="submission" date="2019-12" db="EMBL/GenBank/DDBJ databases">
        <authorList>
            <person name="Alioto T."/>
            <person name="Alioto T."/>
            <person name="Gomez Garrido J."/>
        </authorList>
    </citation>
    <scope>NUCLEOTIDE SEQUENCE [LARGE SCALE GENOMIC DNA]</scope>
</reference>
<comment type="caution">
    <text evidence="2">The sequence shown here is derived from an EMBL/GenBank/DDBJ whole genome shotgun (WGS) entry which is preliminary data.</text>
</comment>
<keyword evidence="1" id="KW-0653">Protein transport</keyword>
<protein>
    <recommendedName>
        <fullName evidence="1">Vacuolar protein-sorting-associated protein 36</fullName>
    </recommendedName>
    <alternativeName>
        <fullName evidence="1">ESCRT-II complex subunit VPS36</fullName>
    </alternativeName>
</protein>
<comment type="subunit">
    <text evidence="1">Component of the endosomal sorting complex required for transport II (ESCRT-II).</text>
</comment>
<evidence type="ECO:0000313" key="2">
    <source>
        <dbReference type="EMBL" id="CAA2988494.1"/>
    </source>
</evidence>
<dbReference type="GO" id="GO:0000814">
    <property type="term" value="C:ESCRT II complex"/>
    <property type="evidence" value="ECO:0007669"/>
    <property type="project" value="UniProtKB-UniRule"/>
</dbReference>
<keyword evidence="3" id="KW-1185">Reference proteome</keyword>
<dbReference type="GO" id="GO:0031902">
    <property type="term" value="C:late endosome membrane"/>
    <property type="evidence" value="ECO:0007669"/>
    <property type="project" value="UniProtKB-UniRule"/>
</dbReference>
<gene>
    <name evidence="2" type="ORF">OLEA9_A075130</name>
</gene>
<dbReference type="PANTHER" id="PTHR13128:SF12">
    <property type="entry name" value="VACUOLAR PROTEIN-SORTING-ASSOCIATED PROTEIN 36"/>
    <property type="match status" value="1"/>
</dbReference>